<gene>
    <name evidence="1" type="ORF">CWN50_33550</name>
</gene>
<reference evidence="1 2" key="1">
    <citation type="submission" date="2017-11" db="EMBL/GenBank/DDBJ databases">
        <authorList>
            <person name="Han C.G."/>
        </authorList>
    </citation>
    <scope>NUCLEOTIDE SEQUENCE [LARGE SCALE GENOMIC DNA]</scope>
    <source>
        <strain evidence="1 2">A11</strain>
    </source>
</reference>
<evidence type="ECO:0000313" key="2">
    <source>
        <dbReference type="Proteomes" id="UP000234505"/>
    </source>
</evidence>
<dbReference type="RefSeq" id="WP_289461798.1">
    <property type="nucleotide sequence ID" value="NZ_JAUCIT010000111.1"/>
</dbReference>
<reference evidence="1 2" key="2">
    <citation type="submission" date="2018-01" db="EMBL/GenBank/DDBJ databases">
        <title>Genomic study of Klebsiella pneumoniae.</title>
        <authorList>
            <person name="Yang Y."/>
            <person name="Bicalho R."/>
        </authorList>
    </citation>
    <scope>NUCLEOTIDE SEQUENCE [LARGE SCALE GENOMIC DNA]</scope>
    <source>
        <strain evidence="1 2">A11</strain>
    </source>
</reference>
<proteinExistence type="predicted"/>
<comment type="caution">
    <text evidence="1">The sequence shown here is derived from an EMBL/GenBank/DDBJ whole genome shotgun (WGS) entry which is preliminary data.</text>
</comment>
<dbReference type="AlphaFoldDB" id="A0A2J4PGL7"/>
<name>A0A2J4PGL7_9ENTR</name>
<dbReference type="EMBL" id="PIDS01001963">
    <property type="protein sequence ID" value="PLL17893.1"/>
    <property type="molecule type" value="Genomic_DNA"/>
</dbReference>
<sequence length="61" mass="7196">SYAYAQHIFSSPDKIKRAETRVYSQVCQGKAVSEAQTRCWFDLLRKYINNDLIDNEKLRVK</sequence>
<evidence type="ECO:0000313" key="1">
    <source>
        <dbReference type="EMBL" id="PLL17893.1"/>
    </source>
</evidence>
<organism evidence="1 2">
    <name type="scientific">Klebsiella michiganensis</name>
    <dbReference type="NCBI Taxonomy" id="1134687"/>
    <lineage>
        <taxon>Bacteria</taxon>
        <taxon>Pseudomonadati</taxon>
        <taxon>Pseudomonadota</taxon>
        <taxon>Gammaproteobacteria</taxon>
        <taxon>Enterobacterales</taxon>
        <taxon>Enterobacteriaceae</taxon>
        <taxon>Klebsiella/Raoultella group</taxon>
        <taxon>Klebsiella</taxon>
    </lineage>
</organism>
<dbReference type="Proteomes" id="UP000234505">
    <property type="component" value="Unassembled WGS sequence"/>
</dbReference>
<protein>
    <submittedName>
        <fullName evidence="1">Uncharacterized protein</fullName>
    </submittedName>
</protein>
<feature type="non-terminal residue" evidence="1">
    <location>
        <position position="1"/>
    </location>
</feature>
<accession>A0A2J4PGL7</accession>